<evidence type="ECO:0008006" key="3">
    <source>
        <dbReference type="Google" id="ProtNLM"/>
    </source>
</evidence>
<reference evidence="2" key="1">
    <citation type="submission" date="2013-06" db="EMBL/GenBank/DDBJ databases">
        <authorList>
            <person name="Zhao Q."/>
        </authorList>
    </citation>
    <scope>NUCLEOTIDE SEQUENCE</scope>
    <source>
        <strain evidence="2">cv. W1943</strain>
    </source>
</reference>
<dbReference type="Gramene" id="ORUFI10G03320.1">
    <property type="protein sequence ID" value="ORUFI10G03320.1"/>
    <property type="gene ID" value="ORUFI10G03320"/>
</dbReference>
<dbReference type="Proteomes" id="UP000008022">
    <property type="component" value="Unassembled WGS sequence"/>
</dbReference>
<dbReference type="HOGENOM" id="CLU_1557776_0_0_1"/>
<dbReference type="EnsemblPlants" id="ORUFI10G03320.1">
    <property type="protein sequence ID" value="ORUFI10G03320.1"/>
    <property type="gene ID" value="ORUFI10G03320"/>
</dbReference>
<proteinExistence type="predicted"/>
<keyword evidence="2" id="KW-1185">Reference proteome</keyword>
<organism evidence="1 2">
    <name type="scientific">Oryza rufipogon</name>
    <name type="common">Brownbeard rice</name>
    <name type="synonym">Asian wild rice</name>
    <dbReference type="NCBI Taxonomy" id="4529"/>
    <lineage>
        <taxon>Eukaryota</taxon>
        <taxon>Viridiplantae</taxon>
        <taxon>Streptophyta</taxon>
        <taxon>Embryophyta</taxon>
        <taxon>Tracheophyta</taxon>
        <taxon>Spermatophyta</taxon>
        <taxon>Magnoliopsida</taxon>
        <taxon>Liliopsida</taxon>
        <taxon>Poales</taxon>
        <taxon>Poaceae</taxon>
        <taxon>BOP clade</taxon>
        <taxon>Oryzoideae</taxon>
        <taxon>Oryzeae</taxon>
        <taxon>Oryzinae</taxon>
        <taxon>Oryza</taxon>
    </lineage>
</organism>
<sequence length="172" mass="18970">MGEPTPQRPSVLYYLRTNAAAAAGSSTFPRTPPVRRKASACSATITVALADVQGTVKLSDLPGHIILRIMSFACMRAVLSNLRRSVPCMNIDFDVFNVTVTKNQAGYQARFERFVNQLLELPNLSDSMVTFCLGYSLLGGEDCKAYLADAHRWIRQTDTLWRIGQCFLCTGA</sequence>
<name>A0A0E0QWK7_ORYRU</name>
<dbReference type="AlphaFoldDB" id="A0A0E0QWK7"/>
<evidence type="ECO:0000313" key="2">
    <source>
        <dbReference type="Proteomes" id="UP000008022"/>
    </source>
</evidence>
<evidence type="ECO:0000313" key="1">
    <source>
        <dbReference type="EnsemblPlants" id="ORUFI10G03320.1"/>
    </source>
</evidence>
<reference evidence="1" key="2">
    <citation type="submission" date="2015-06" db="UniProtKB">
        <authorList>
            <consortium name="EnsemblPlants"/>
        </authorList>
    </citation>
    <scope>IDENTIFICATION</scope>
</reference>
<protein>
    <recommendedName>
        <fullName evidence="3">F-box domain-containing protein</fullName>
    </recommendedName>
</protein>
<accession>A0A0E0QWK7</accession>